<sequence>MDRGVLHKSSALVGEMGEGHGWWSVNNLRPPFAEQLHNPSLFLPSSTTTSSSTPSSSSPLHSFSSLLLSNHYPLPTTTTTTSTTAASWHDTGSRHGQHLQDSWNHILLGGLASGEEGYNKNWEGQVLFPTTPAAAAAEADHGSNSYNNIYSTTTTSHGSSTNDDASQLAVAARSSSSPWGGIHHQHNALQHQASSPRSSCITSTTSLGSNGMLEFSNNTSPRECISTASGAAFKKARTQEPSPAQATVKVRKEKLGDRITALHQLVSPFGKALSSPYLGNGGSGNGGGGSSSNSKLQHQHQQPEASRVQGERNSIFPEDPGQLLHDNAMKKRGQPDQDESCEEAKTRDLRSRGLCLVPVSCTVDVGVDAGPADYWAAPPAFGIGFGR</sequence>
<feature type="compositionally biased region" description="Gly residues" evidence="3">
    <location>
        <begin position="279"/>
        <end position="290"/>
    </location>
</feature>
<evidence type="ECO:0000313" key="5">
    <source>
        <dbReference type="Proteomes" id="UP000026962"/>
    </source>
</evidence>
<feature type="compositionally biased region" description="Polar residues" evidence="3">
    <location>
        <begin position="187"/>
        <end position="203"/>
    </location>
</feature>
<evidence type="ECO:0008006" key="6">
    <source>
        <dbReference type="Google" id="ProtNLM"/>
    </source>
</evidence>
<protein>
    <recommendedName>
        <fullName evidence="6">BHLH domain-containing protein</fullName>
    </recommendedName>
</protein>
<dbReference type="GO" id="GO:0000978">
    <property type="term" value="F:RNA polymerase II cis-regulatory region sequence-specific DNA binding"/>
    <property type="evidence" value="ECO:0007669"/>
    <property type="project" value="TreeGrafter"/>
</dbReference>
<dbReference type="OMA" id="DSWNHIL"/>
<proteinExistence type="predicted"/>
<feature type="region of interest" description="Disordered" evidence="3">
    <location>
        <begin position="277"/>
        <end position="345"/>
    </location>
</feature>
<keyword evidence="5" id="KW-1185">Reference proteome</keyword>
<dbReference type="AlphaFoldDB" id="A0A0E0JYF5"/>
<dbReference type="EnsemblPlants" id="OPUNC02G10860.1">
    <property type="protein sequence ID" value="OPUNC02G10860.1"/>
    <property type="gene ID" value="OPUNC02G10860"/>
</dbReference>
<keyword evidence="2" id="KW-0539">Nucleus</keyword>
<organism evidence="4">
    <name type="scientific">Oryza punctata</name>
    <name type="common">Red rice</name>
    <dbReference type="NCBI Taxonomy" id="4537"/>
    <lineage>
        <taxon>Eukaryota</taxon>
        <taxon>Viridiplantae</taxon>
        <taxon>Streptophyta</taxon>
        <taxon>Embryophyta</taxon>
        <taxon>Tracheophyta</taxon>
        <taxon>Spermatophyta</taxon>
        <taxon>Magnoliopsida</taxon>
        <taxon>Liliopsida</taxon>
        <taxon>Poales</taxon>
        <taxon>Poaceae</taxon>
        <taxon>BOP clade</taxon>
        <taxon>Oryzoideae</taxon>
        <taxon>Oryzeae</taxon>
        <taxon>Oryzinae</taxon>
        <taxon>Oryza</taxon>
    </lineage>
</organism>
<dbReference type="PANTHER" id="PTHR16223:SF136">
    <property type="entry name" value="TRANSCRIPTION FACTOR BHLH133-RELATED"/>
    <property type="match status" value="1"/>
</dbReference>
<name>A0A0E0JYF5_ORYPU</name>
<feature type="region of interest" description="Disordered" evidence="3">
    <location>
        <begin position="154"/>
        <end position="203"/>
    </location>
</feature>
<dbReference type="InterPro" id="IPR045843">
    <property type="entry name" value="IND-like"/>
</dbReference>
<dbReference type="InterPro" id="IPR045239">
    <property type="entry name" value="bHLH95_bHLH"/>
</dbReference>
<dbReference type="Proteomes" id="UP000026962">
    <property type="component" value="Chromosome 2"/>
</dbReference>
<dbReference type="eggNOG" id="ENOG502QUMC">
    <property type="taxonomic scope" value="Eukaryota"/>
</dbReference>
<dbReference type="STRING" id="4537.A0A0E0JYF5"/>
<dbReference type="CDD" id="cd11393">
    <property type="entry name" value="bHLH_AtbHLH_like"/>
    <property type="match status" value="1"/>
</dbReference>
<reference evidence="4" key="1">
    <citation type="submission" date="2015-04" db="UniProtKB">
        <authorList>
            <consortium name="EnsemblPlants"/>
        </authorList>
    </citation>
    <scope>IDENTIFICATION</scope>
</reference>
<dbReference type="HOGENOM" id="CLU_041735_3_0_1"/>
<dbReference type="Gramene" id="OPUNC02G10860.1">
    <property type="protein sequence ID" value="OPUNC02G10860.1"/>
    <property type="gene ID" value="OPUNC02G10860"/>
</dbReference>
<dbReference type="GO" id="GO:0000981">
    <property type="term" value="F:DNA-binding transcription factor activity, RNA polymerase II-specific"/>
    <property type="evidence" value="ECO:0007669"/>
    <property type="project" value="TreeGrafter"/>
</dbReference>
<evidence type="ECO:0000313" key="4">
    <source>
        <dbReference type="EnsemblPlants" id="OPUNC02G10860.1"/>
    </source>
</evidence>
<evidence type="ECO:0000256" key="1">
    <source>
        <dbReference type="ARBA" id="ARBA00004123"/>
    </source>
</evidence>
<dbReference type="GO" id="GO:0005634">
    <property type="term" value="C:nucleus"/>
    <property type="evidence" value="ECO:0007669"/>
    <property type="project" value="UniProtKB-SubCell"/>
</dbReference>
<feature type="compositionally biased region" description="Polar residues" evidence="3">
    <location>
        <begin position="295"/>
        <end position="304"/>
    </location>
</feature>
<accession>A0A0E0JYF5</accession>
<evidence type="ECO:0000256" key="2">
    <source>
        <dbReference type="ARBA" id="ARBA00023242"/>
    </source>
</evidence>
<comment type="subcellular location">
    <subcellularLocation>
        <location evidence="1">Nucleus</location>
    </subcellularLocation>
</comment>
<evidence type="ECO:0000256" key="3">
    <source>
        <dbReference type="SAM" id="MobiDB-lite"/>
    </source>
</evidence>
<dbReference type="PANTHER" id="PTHR16223">
    <property type="entry name" value="TRANSCRIPTION FACTOR BHLH83-RELATED"/>
    <property type="match status" value="1"/>
</dbReference>
<reference evidence="4" key="2">
    <citation type="submission" date="2018-05" db="EMBL/GenBank/DDBJ databases">
        <title>OpunRS2 (Oryza punctata Reference Sequence Version 2).</title>
        <authorList>
            <person name="Zhang J."/>
            <person name="Kudrna D."/>
            <person name="Lee S."/>
            <person name="Talag J."/>
            <person name="Welchert J."/>
            <person name="Wing R.A."/>
        </authorList>
    </citation>
    <scope>NUCLEOTIDE SEQUENCE [LARGE SCALE GENOMIC DNA]</scope>
</reference>